<dbReference type="EMBL" id="JAAAHW010007212">
    <property type="protein sequence ID" value="KAF9950187.1"/>
    <property type="molecule type" value="Genomic_DNA"/>
</dbReference>
<dbReference type="GO" id="GO:0006368">
    <property type="term" value="P:transcription elongation by RNA polymerase II"/>
    <property type="evidence" value="ECO:0007669"/>
    <property type="project" value="InterPro"/>
</dbReference>
<comment type="subcellular location">
    <subcellularLocation>
        <location evidence="1">Nucleus</location>
    </subcellularLocation>
</comment>
<dbReference type="GO" id="GO:0016593">
    <property type="term" value="C:Cdc73/Paf1 complex"/>
    <property type="evidence" value="ECO:0007669"/>
    <property type="project" value="InterPro"/>
</dbReference>
<comment type="caution">
    <text evidence="5">The sequence shown here is derived from an EMBL/GenBank/DDBJ whole genome shotgun (WGS) entry which is preliminary data.</text>
</comment>
<keyword evidence="6" id="KW-1185">Reference proteome</keyword>
<evidence type="ECO:0000256" key="3">
    <source>
        <dbReference type="ARBA" id="ARBA00023242"/>
    </source>
</evidence>
<name>A0A9P6IW17_9FUNG</name>
<dbReference type="InterPro" id="IPR007133">
    <property type="entry name" value="RNA_pol_II-assoc_Paf1"/>
</dbReference>
<accession>A0A9P6IW17</accession>
<dbReference type="PANTHER" id="PTHR23188:SF12">
    <property type="entry name" value="RNA POLYMERASE II-ASSOCIATED FACTOR 1 HOMOLOG"/>
    <property type="match status" value="1"/>
</dbReference>
<keyword evidence="3" id="KW-0539">Nucleus</keyword>
<dbReference type="GO" id="GO:0003682">
    <property type="term" value="F:chromatin binding"/>
    <property type="evidence" value="ECO:0007669"/>
    <property type="project" value="TreeGrafter"/>
</dbReference>
<organism evidence="5 6">
    <name type="scientific">Modicella reniformis</name>
    <dbReference type="NCBI Taxonomy" id="1440133"/>
    <lineage>
        <taxon>Eukaryota</taxon>
        <taxon>Fungi</taxon>
        <taxon>Fungi incertae sedis</taxon>
        <taxon>Mucoromycota</taxon>
        <taxon>Mortierellomycotina</taxon>
        <taxon>Mortierellomycetes</taxon>
        <taxon>Mortierellales</taxon>
        <taxon>Mortierellaceae</taxon>
        <taxon>Modicella</taxon>
    </lineage>
</organism>
<feature type="region of interest" description="Disordered" evidence="4">
    <location>
        <begin position="99"/>
        <end position="126"/>
    </location>
</feature>
<reference evidence="5" key="1">
    <citation type="journal article" date="2020" name="Fungal Divers.">
        <title>Resolving the Mortierellaceae phylogeny through synthesis of multi-gene phylogenetics and phylogenomics.</title>
        <authorList>
            <person name="Vandepol N."/>
            <person name="Liber J."/>
            <person name="Desiro A."/>
            <person name="Na H."/>
            <person name="Kennedy M."/>
            <person name="Barry K."/>
            <person name="Grigoriev I.V."/>
            <person name="Miller A.N."/>
            <person name="O'Donnell K."/>
            <person name="Stajich J.E."/>
            <person name="Bonito G."/>
        </authorList>
    </citation>
    <scope>NUCLEOTIDE SEQUENCE</scope>
    <source>
        <strain evidence="5">MES-2147</strain>
    </source>
</reference>
<evidence type="ECO:0000256" key="4">
    <source>
        <dbReference type="SAM" id="MobiDB-lite"/>
    </source>
</evidence>
<gene>
    <name evidence="5" type="primary">PAF1</name>
    <name evidence="5" type="ORF">BGZ65_006791</name>
</gene>
<evidence type="ECO:0000256" key="1">
    <source>
        <dbReference type="ARBA" id="ARBA00004123"/>
    </source>
</evidence>
<proteinExistence type="inferred from homology"/>
<feature type="compositionally biased region" description="Acidic residues" evidence="4">
    <location>
        <begin position="169"/>
        <end position="179"/>
    </location>
</feature>
<evidence type="ECO:0000313" key="6">
    <source>
        <dbReference type="Proteomes" id="UP000749646"/>
    </source>
</evidence>
<dbReference type="Proteomes" id="UP000749646">
    <property type="component" value="Unassembled WGS sequence"/>
</dbReference>
<dbReference type="Pfam" id="PF03985">
    <property type="entry name" value="Paf1"/>
    <property type="match status" value="1"/>
</dbReference>
<feature type="region of interest" description="Disordered" evidence="4">
    <location>
        <begin position="1"/>
        <end position="23"/>
    </location>
</feature>
<dbReference type="GO" id="GO:0000993">
    <property type="term" value="F:RNA polymerase II complex binding"/>
    <property type="evidence" value="ECO:0007669"/>
    <property type="project" value="TreeGrafter"/>
</dbReference>
<feature type="region of interest" description="Disordered" evidence="4">
    <location>
        <begin position="147"/>
        <end position="179"/>
    </location>
</feature>
<feature type="compositionally biased region" description="Basic and acidic residues" evidence="4">
    <location>
        <begin position="99"/>
        <end position="113"/>
    </location>
</feature>
<comment type="similarity">
    <text evidence="2">Belongs to the PAF1 family.</text>
</comment>
<protein>
    <submittedName>
        <fullName evidence="5">RNA polymerase-associated factor</fullName>
    </submittedName>
</protein>
<evidence type="ECO:0000256" key="2">
    <source>
        <dbReference type="ARBA" id="ARBA00007560"/>
    </source>
</evidence>
<sequence>MGSGKGAFKESSSSLRRKNMVVDNSREGQIAAIQKTFERFIKKSSSTSPELRGEKEFLTSLRHPTKPELTAVDSIPVFPDFATWGNAYTHMTFDVDPEISNKRSSREREEGRTQRSSNALIKPMSEAGNPETWLSYYLPDMETAKRINHRKRSRAQRAASGLSARDHHDDDDDDDDDDDEDDMVFTLQRDYTYTTLKCDALSTLVFTLRDIPETKQKAAFYNPMQSRLMLRKKRAKRYEDDDPPITHIDAKTRRMNSVELVAKREALQAIDC</sequence>
<dbReference type="AlphaFoldDB" id="A0A9P6IW17"/>
<dbReference type="PANTHER" id="PTHR23188">
    <property type="entry name" value="RNA POLYMERASE II-ASSOCIATED FACTOR 1 HOMOLOG"/>
    <property type="match status" value="1"/>
</dbReference>
<evidence type="ECO:0000313" key="5">
    <source>
        <dbReference type="EMBL" id="KAF9950187.1"/>
    </source>
</evidence>
<dbReference type="OrthoDB" id="10260285at2759"/>